<dbReference type="EMBL" id="VGJX01000915">
    <property type="protein sequence ID" value="MBM3276215.1"/>
    <property type="molecule type" value="Genomic_DNA"/>
</dbReference>
<dbReference type="AlphaFoldDB" id="A0A938BPG2"/>
<gene>
    <name evidence="2" type="ORF">FJZ00_13760</name>
</gene>
<dbReference type="GO" id="GO:0009055">
    <property type="term" value="F:electron transfer activity"/>
    <property type="evidence" value="ECO:0007669"/>
    <property type="project" value="InterPro"/>
</dbReference>
<sequence length="243" mass="26255">ATLADGSAAAARRVGRGTEAFVVAVKGAELPAHMPEVKRSLALIYAVNPFGADHQSHEHDPSYTPDASDLEKTRLALLGLTTPTDQRVLDEEKVRYAWVTQKVYSLADSLSLCQFDWGPAWQLYGPESFAPVVNAVTGWSITLDELLEVGARRIHMMRVFNAREGFDRHHDVLPPRVQEPKLGLGPSTGVGVGPAEVEAAKAIYYGLVGWDELTGNPLASTLERAGLGWVVEAARHGSYAASV</sequence>
<dbReference type="GO" id="GO:0016625">
    <property type="term" value="F:oxidoreductase activity, acting on the aldehyde or oxo group of donors, iron-sulfur protein as acceptor"/>
    <property type="evidence" value="ECO:0007669"/>
    <property type="project" value="InterPro"/>
</dbReference>
<dbReference type="InterPro" id="IPR001203">
    <property type="entry name" value="OxRdtase_Ald_Fedxn_C"/>
</dbReference>
<comment type="caution">
    <text evidence="2">The sequence shown here is derived from an EMBL/GenBank/DDBJ whole genome shotgun (WGS) entry which is preliminary data.</text>
</comment>
<dbReference type="PANTHER" id="PTHR30038">
    <property type="entry name" value="ALDEHYDE FERREDOXIN OXIDOREDUCTASE"/>
    <property type="match status" value="1"/>
</dbReference>
<feature type="domain" description="Aldehyde ferredoxin oxidoreductase C-terminal" evidence="1">
    <location>
        <begin position="2"/>
        <end position="227"/>
    </location>
</feature>
<protein>
    <submittedName>
        <fullName evidence="2">Aldehyde:ferredoxin oxidoreductase</fullName>
    </submittedName>
</protein>
<name>A0A938BPG2_9BACT</name>
<dbReference type="GO" id="GO:0051536">
    <property type="term" value="F:iron-sulfur cluster binding"/>
    <property type="evidence" value="ECO:0007669"/>
    <property type="project" value="InterPro"/>
</dbReference>
<evidence type="ECO:0000313" key="3">
    <source>
        <dbReference type="Proteomes" id="UP000703893"/>
    </source>
</evidence>
<dbReference type="Gene3D" id="1.10.599.10">
    <property type="entry name" value="Aldehyde Ferredoxin Oxidoreductase Protein, subunit A, domain 3"/>
    <property type="match status" value="1"/>
</dbReference>
<feature type="non-terminal residue" evidence="2">
    <location>
        <position position="1"/>
    </location>
</feature>
<dbReference type="InterPro" id="IPR051919">
    <property type="entry name" value="W-dependent_AOR"/>
</dbReference>
<dbReference type="SUPFAM" id="SSF48310">
    <property type="entry name" value="Aldehyde ferredoxin oxidoreductase, C-terminal domains"/>
    <property type="match status" value="1"/>
</dbReference>
<dbReference type="InterPro" id="IPR036021">
    <property type="entry name" value="Tungsten_al_ferr_oxy-like_C"/>
</dbReference>
<accession>A0A938BPG2</accession>
<dbReference type="InterPro" id="IPR013985">
    <property type="entry name" value="Ald_Fedxn_OxRdtase_dom3"/>
</dbReference>
<organism evidence="2 3">
    <name type="scientific">Candidatus Tanganyikabacteria bacterium</name>
    <dbReference type="NCBI Taxonomy" id="2961651"/>
    <lineage>
        <taxon>Bacteria</taxon>
        <taxon>Bacillati</taxon>
        <taxon>Candidatus Sericytochromatia</taxon>
        <taxon>Candidatus Tanganyikabacteria</taxon>
    </lineage>
</organism>
<proteinExistence type="predicted"/>
<dbReference type="Proteomes" id="UP000703893">
    <property type="component" value="Unassembled WGS sequence"/>
</dbReference>
<dbReference type="PANTHER" id="PTHR30038:SF0">
    <property type="entry name" value="TUNGSTEN-CONTAINING ALDEHYDE FERREDOXIN OXIDOREDUCTASE"/>
    <property type="match status" value="1"/>
</dbReference>
<evidence type="ECO:0000313" key="2">
    <source>
        <dbReference type="EMBL" id="MBM3276215.1"/>
    </source>
</evidence>
<evidence type="ECO:0000259" key="1">
    <source>
        <dbReference type="Pfam" id="PF01314"/>
    </source>
</evidence>
<dbReference type="Pfam" id="PF01314">
    <property type="entry name" value="AFOR_C"/>
    <property type="match status" value="1"/>
</dbReference>
<reference evidence="2 3" key="1">
    <citation type="submission" date="2019-03" db="EMBL/GenBank/DDBJ databases">
        <title>Lake Tanganyika Metagenome-Assembled Genomes (MAGs).</title>
        <authorList>
            <person name="Tran P."/>
        </authorList>
    </citation>
    <scope>NUCLEOTIDE SEQUENCE [LARGE SCALE GENOMIC DNA]</scope>
    <source>
        <strain evidence="2">K_DeepCast_65m_m2_236</strain>
    </source>
</reference>